<dbReference type="Proteomes" id="UP000198418">
    <property type="component" value="Unassembled WGS sequence"/>
</dbReference>
<sequence>MCMLLCERDEEISRSVVKALRNRGVPDIHIANNAETASRLIDLHDVAVAVVDFAAVGELHAAELVRSLSERGAEVILYSHRQPEPAEFADLHYIFVDKSVDVDALAHVAASQRRLAYRSRA</sequence>
<reference evidence="2" key="1">
    <citation type="submission" date="2017-06" db="EMBL/GenBank/DDBJ databases">
        <authorList>
            <person name="Varghese N."/>
            <person name="Submissions S."/>
        </authorList>
    </citation>
    <scope>NUCLEOTIDE SEQUENCE [LARGE SCALE GENOMIC DNA]</scope>
    <source>
        <strain evidence="2">DSM 137</strain>
    </source>
</reference>
<evidence type="ECO:0008006" key="3">
    <source>
        <dbReference type="Google" id="ProtNLM"/>
    </source>
</evidence>
<protein>
    <recommendedName>
        <fullName evidence="3">Response regulatory domain-containing protein</fullName>
    </recommendedName>
</protein>
<proteinExistence type="predicted"/>
<evidence type="ECO:0000313" key="1">
    <source>
        <dbReference type="EMBL" id="SNB64477.1"/>
    </source>
</evidence>
<organism evidence="1 2">
    <name type="scientific">Rhodoblastus acidophilus</name>
    <name type="common">Rhodopseudomonas acidophila</name>
    <dbReference type="NCBI Taxonomy" id="1074"/>
    <lineage>
        <taxon>Bacteria</taxon>
        <taxon>Pseudomonadati</taxon>
        <taxon>Pseudomonadota</taxon>
        <taxon>Alphaproteobacteria</taxon>
        <taxon>Hyphomicrobiales</taxon>
        <taxon>Rhodoblastaceae</taxon>
        <taxon>Rhodoblastus</taxon>
    </lineage>
</organism>
<dbReference type="Gene3D" id="3.40.50.2300">
    <property type="match status" value="1"/>
</dbReference>
<evidence type="ECO:0000313" key="2">
    <source>
        <dbReference type="Proteomes" id="UP000198418"/>
    </source>
</evidence>
<name>A0A212QXL9_RHOAC</name>
<dbReference type="AlphaFoldDB" id="A0A212QXL9"/>
<accession>A0A212QXL9</accession>
<gene>
    <name evidence="1" type="ORF">SAMN06265338_10244</name>
</gene>
<keyword evidence="2" id="KW-1185">Reference proteome</keyword>
<dbReference type="EMBL" id="FYDG01000002">
    <property type="protein sequence ID" value="SNB64477.1"/>
    <property type="molecule type" value="Genomic_DNA"/>
</dbReference>